<dbReference type="RefSeq" id="WP_091712829.1">
    <property type="nucleotide sequence ID" value="NZ_FNHS01000001.1"/>
</dbReference>
<reference evidence="2" key="1">
    <citation type="submission" date="2016-10" db="EMBL/GenBank/DDBJ databases">
        <authorList>
            <person name="Varghese N."/>
            <person name="Submissions S."/>
        </authorList>
    </citation>
    <scope>NUCLEOTIDE SEQUENCE [LARGE SCALE GENOMIC DNA]</scope>
    <source>
        <strain evidence="2">BL47</strain>
    </source>
</reference>
<organism evidence="1 2">
    <name type="scientific">Methylobacterium phyllostachyos</name>
    <dbReference type="NCBI Taxonomy" id="582672"/>
    <lineage>
        <taxon>Bacteria</taxon>
        <taxon>Pseudomonadati</taxon>
        <taxon>Pseudomonadota</taxon>
        <taxon>Alphaproteobacteria</taxon>
        <taxon>Hyphomicrobiales</taxon>
        <taxon>Methylobacteriaceae</taxon>
        <taxon>Methylobacterium</taxon>
    </lineage>
</organism>
<dbReference type="EMBL" id="FNHS01000001">
    <property type="protein sequence ID" value="SDM26992.1"/>
    <property type="molecule type" value="Genomic_DNA"/>
</dbReference>
<keyword evidence="2" id="KW-1185">Reference proteome</keyword>
<evidence type="ECO:0000313" key="1">
    <source>
        <dbReference type="EMBL" id="SDM26992.1"/>
    </source>
</evidence>
<proteinExistence type="predicted"/>
<dbReference type="Proteomes" id="UP000198704">
    <property type="component" value="Unassembled WGS sequence"/>
</dbReference>
<protein>
    <submittedName>
        <fullName evidence="1">Uncharacterized protein</fullName>
    </submittedName>
</protein>
<dbReference type="OrthoDB" id="8482034at2"/>
<sequence length="123" mass="13380">MTESLYPIHSASIDAKAVRALRDAGCESVVIGIPWDMIFPHGEQARANHGQGLIRLMQRGGIDANEAVNILTGQGNRNRLSPAEANRKLAGMISLWRARQSERLDGMRHAEAIEAALREGTPA</sequence>
<evidence type="ECO:0000313" key="2">
    <source>
        <dbReference type="Proteomes" id="UP000198704"/>
    </source>
</evidence>
<gene>
    <name evidence="1" type="ORF">SAMN05216360_101389</name>
</gene>
<dbReference type="STRING" id="582672.SAMN05216360_101389"/>
<name>A0A1G9RUY2_9HYPH</name>
<accession>A0A1G9RUY2</accession>
<dbReference type="AlphaFoldDB" id="A0A1G9RUY2"/>